<dbReference type="InterPro" id="IPR014284">
    <property type="entry name" value="RNA_pol_sigma-70_dom"/>
</dbReference>
<dbReference type="OrthoDB" id="9811152at2"/>
<dbReference type="InterPro" id="IPR000838">
    <property type="entry name" value="RNA_pol_sigma70_ECF_CS"/>
</dbReference>
<dbReference type="InterPro" id="IPR007630">
    <property type="entry name" value="RNA_pol_sigma70_r4"/>
</dbReference>
<keyword evidence="10" id="KW-1185">Reference proteome</keyword>
<evidence type="ECO:0000256" key="1">
    <source>
        <dbReference type="ARBA" id="ARBA00010641"/>
    </source>
</evidence>
<evidence type="ECO:0000256" key="4">
    <source>
        <dbReference type="ARBA" id="ARBA00023125"/>
    </source>
</evidence>
<evidence type="ECO:0000256" key="5">
    <source>
        <dbReference type="ARBA" id="ARBA00023163"/>
    </source>
</evidence>
<dbReference type="InterPro" id="IPR007627">
    <property type="entry name" value="RNA_pol_sigma70_r2"/>
</dbReference>
<proteinExistence type="inferred from homology"/>
<dbReference type="SUPFAM" id="SSF88946">
    <property type="entry name" value="Sigma2 domain of RNA polymerase sigma factors"/>
    <property type="match status" value="1"/>
</dbReference>
<dbReference type="PANTHER" id="PTHR43133:SF8">
    <property type="entry name" value="RNA POLYMERASE SIGMA FACTOR HI_1459-RELATED"/>
    <property type="match status" value="1"/>
</dbReference>
<feature type="domain" description="RNA polymerase sigma-70 region 4" evidence="8">
    <location>
        <begin position="106"/>
        <end position="154"/>
    </location>
</feature>
<dbReference type="Proteomes" id="UP000265581">
    <property type="component" value="Unassembled WGS sequence"/>
</dbReference>
<keyword evidence="2 6" id="KW-0805">Transcription regulation</keyword>
<gene>
    <name evidence="9" type="ORF">DX116_01625</name>
</gene>
<sequence>MAREGYERHGAELYRYALARLADDAAAQDVVQETIVRAWRAGDRYDPAAASLRTWLFAIARNVVADILTARRRAAELPALVHDLRKDHMSDHSAGVADADLVTWALGLISHDHRTAIVETYLRDRSYADVAADLGVSVSTLRSRVFHGLRQLRQATSEMVTDR</sequence>
<dbReference type="Pfam" id="PF04545">
    <property type="entry name" value="Sigma70_r4"/>
    <property type="match status" value="1"/>
</dbReference>
<dbReference type="AlphaFoldDB" id="A0A371PDE0"/>
<evidence type="ECO:0000256" key="6">
    <source>
        <dbReference type="RuleBase" id="RU000716"/>
    </source>
</evidence>
<evidence type="ECO:0000259" key="7">
    <source>
        <dbReference type="Pfam" id="PF04542"/>
    </source>
</evidence>
<dbReference type="PROSITE" id="PS01063">
    <property type="entry name" value="SIGMA70_ECF"/>
    <property type="match status" value="1"/>
</dbReference>
<protein>
    <recommendedName>
        <fullName evidence="6">RNA polymerase sigma factor</fullName>
    </recommendedName>
</protein>
<dbReference type="Pfam" id="PF04542">
    <property type="entry name" value="Sigma70_r2"/>
    <property type="match status" value="1"/>
</dbReference>
<dbReference type="SUPFAM" id="SSF88659">
    <property type="entry name" value="Sigma3 and sigma4 domains of RNA polymerase sigma factors"/>
    <property type="match status" value="1"/>
</dbReference>
<evidence type="ECO:0000259" key="8">
    <source>
        <dbReference type="Pfam" id="PF04545"/>
    </source>
</evidence>
<organism evidence="9 10">
    <name type="scientific">Aeromicrobium endophyticum</name>
    <dbReference type="NCBI Taxonomy" id="2292704"/>
    <lineage>
        <taxon>Bacteria</taxon>
        <taxon>Bacillati</taxon>
        <taxon>Actinomycetota</taxon>
        <taxon>Actinomycetes</taxon>
        <taxon>Propionibacteriales</taxon>
        <taxon>Nocardioidaceae</taxon>
        <taxon>Aeromicrobium</taxon>
    </lineage>
</organism>
<dbReference type="GO" id="GO:0006352">
    <property type="term" value="P:DNA-templated transcription initiation"/>
    <property type="evidence" value="ECO:0007669"/>
    <property type="project" value="InterPro"/>
</dbReference>
<dbReference type="GO" id="GO:0003677">
    <property type="term" value="F:DNA binding"/>
    <property type="evidence" value="ECO:0007669"/>
    <property type="project" value="UniProtKB-KW"/>
</dbReference>
<name>A0A371PDE0_9ACTN</name>
<dbReference type="InterPro" id="IPR036388">
    <property type="entry name" value="WH-like_DNA-bd_sf"/>
</dbReference>
<dbReference type="InterPro" id="IPR013325">
    <property type="entry name" value="RNA_pol_sigma_r2"/>
</dbReference>
<comment type="similarity">
    <text evidence="1 6">Belongs to the sigma-70 factor family. ECF subfamily.</text>
</comment>
<dbReference type="EMBL" id="QUBR01000001">
    <property type="protein sequence ID" value="REK73949.1"/>
    <property type="molecule type" value="Genomic_DNA"/>
</dbReference>
<keyword evidence="4 6" id="KW-0238">DNA-binding</keyword>
<dbReference type="Gene3D" id="1.10.10.10">
    <property type="entry name" value="Winged helix-like DNA-binding domain superfamily/Winged helix DNA-binding domain"/>
    <property type="match status" value="1"/>
</dbReference>
<dbReference type="PANTHER" id="PTHR43133">
    <property type="entry name" value="RNA POLYMERASE ECF-TYPE SIGMA FACTO"/>
    <property type="match status" value="1"/>
</dbReference>
<evidence type="ECO:0000256" key="3">
    <source>
        <dbReference type="ARBA" id="ARBA00023082"/>
    </source>
</evidence>
<dbReference type="NCBIfam" id="TIGR02937">
    <property type="entry name" value="sigma70-ECF"/>
    <property type="match status" value="1"/>
</dbReference>
<dbReference type="GO" id="GO:0016987">
    <property type="term" value="F:sigma factor activity"/>
    <property type="evidence" value="ECO:0007669"/>
    <property type="project" value="UniProtKB-KW"/>
</dbReference>
<dbReference type="Gene3D" id="1.10.1740.10">
    <property type="match status" value="1"/>
</dbReference>
<feature type="domain" description="RNA polymerase sigma-70 region 2" evidence="7">
    <location>
        <begin position="6"/>
        <end position="73"/>
    </location>
</feature>
<dbReference type="InterPro" id="IPR013324">
    <property type="entry name" value="RNA_pol_sigma_r3/r4-like"/>
</dbReference>
<reference evidence="9 10" key="1">
    <citation type="submission" date="2018-08" db="EMBL/GenBank/DDBJ databases">
        <title>Aeromicrobium sp. M2KJ-4, whole genome shotgun sequence.</title>
        <authorList>
            <person name="Tuo L."/>
        </authorList>
    </citation>
    <scope>NUCLEOTIDE SEQUENCE [LARGE SCALE GENOMIC DNA]</scope>
    <source>
        <strain evidence="9 10">M2KJ-4</strain>
    </source>
</reference>
<evidence type="ECO:0000313" key="9">
    <source>
        <dbReference type="EMBL" id="REK73949.1"/>
    </source>
</evidence>
<dbReference type="InterPro" id="IPR039425">
    <property type="entry name" value="RNA_pol_sigma-70-like"/>
</dbReference>
<keyword evidence="3 6" id="KW-0731">Sigma factor</keyword>
<evidence type="ECO:0000256" key="2">
    <source>
        <dbReference type="ARBA" id="ARBA00023015"/>
    </source>
</evidence>
<keyword evidence="5 6" id="KW-0804">Transcription</keyword>
<accession>A0A371PDE0</accession>
<evidence type="ECO:0000313" key="10">
    <source>
        <dbReference type="Proteomes" id="UP000265581"/>
    </source>
</evidence>
<comment type="caution">
    <text evidence="9">The sequence shown here is derived from an EMBL/GenBank/DDBJ whole genome shotgun (WGS) entry which is preliminary data.</text>
</comment>